<dbReference type="PROSITE" id="PS50931">
    <property type="entry name" value="HTH_LYSR"/>
    <property type="match status" value="1"/>
</dbReference>
<dbReference type="PANTHER" id="PTHR30126:SF98">
    <property type="entry name" value="HTH-TYPE TRANSCRIPTIONAL ACTIVATOR BAUR"/>
    <property type="match status" value="1"/>
</dbReference>
<dbReference type="SUPFAM" id="SSF46785">
    <property type="entry name" value="Winged helix' DNA-binding domain"/>
    <property type="match status" value="1"/>
</dbReference>
<dbReference type="RefSeq" id="WP_050470347.1">
    <property type="nucleotide sequence ID" value="NZ_JBIUZV010000011.1"/>
</dbReference>
<dbReference type="InterPro" id="IPR005119">
    <property type="entry name" value="LysR_subst-bd"/>
</dbReference>
<feature type="domain" description="HTH lysR-type" evidence="5">
    <location>
        <begin position="9"/>
        <end position="66"/>
    </location>
</feature>
<comment type="similarity">
    <text evidence="1">Belongs to the LysR transcriptional regulatory family.</text>
</comment>
<keyword evidence="7" id="KW-1185">Reference proteome</keyword>
<dbReference type="Proteomes" id="UP001617427">
    <property type="component" value="Unassembled WGS sequence"/>
</dbReference>
<keyword evidence="3" id="KW-0238">DNA-binding</keyword>
<evidence type="ECO:0000256" key="1">
    <source>
        <dbReference type="ARBA" id="ARBA00009437"/>
    </source>
</evidence>
<dbReference type="SUPFAM" id="SSF53850">
    <property type="entry name" value="Periplasmic binding protein-like II"/>
    <property type="match status" value="1"/>
</dbReference>
<keyword evidence="2" id="KW-0805">Transcription regulation</keyword>
<dbReference type="InterPro" id="IPR036390">
    <property type="entry name" value="WH_DNA-bd_sf"/>
</dbReference>
<protein>
    <submittedName>
        <fullName evidence="6">LysR family transcriptional regulator</fullName>
    </submittedName>
</protein>
<evidence type="ECO:0000259" key="5">
    <source>
        <dbReference type="PROSITE" id="PS50931"/>
    </source>
</evidence>
<dbReference type="Pfam" id="PF00126">
    <property type="entry name" value="HTH_1"/>
    <property type="match status" value="1"/>
</dbReference>
<keyword evidence="4" id="KW-0804">Transcription</keyword>
<evidence type="ECO:0000256" key="4">
    <source>
        <dbReference type="ARBA" id="ARBA00023163"/>
    </source>
</evidence>
<dbReference type="Pfam" id="PF03466">
    <property type="entry name" value="LysR_substrate"/>
    <property type="match status" value="1"/>
</dbReference>
<gene>
    <name evidence="6" type="ORF">ACIPEN_17660</name>
</gene>
<dbReference type="CDD" id="cd05466">
    <property type="entry name" value="PBP2_LTTR_substrate"/>
    <property type="match status" value="1"/>
</dbReference>
<proteinExistence type="inferred from homology"/>
<name>A0ABW8F2Z8_9BURK</name>
<evidence type="ECO:0000256" key="3">
    <source>
        <dbReference type="ARBA" id="ARBA00023125"/>
    </source>
</evidence>
<dbReference type="Gene3D" id="1.10.10.10">
    <property type="entry name" value="Winged helix-like DNA-binding domain superfamily/Winged helix DNA-binding domain"/>
    <property type="match status" value="1"/>
</dbReference>
<evidence type="ECO:0000313" key="7">
    <source>
        <dbReference type="Proteomes" id="UP001617427"/>
    </source>
</evidence>
<dbReference type="PANTHER" id="PTHR30126">
    <property type="entry name" value="HTH-TYPE TRANSCRIPTIONAL REGULATOR"/>
    <property type="match status" value="1"/>
</dbReference>
<accession>A0ABW8F2Z8</accession>
<reference evidence="6 7" key="1">
    <citation type="submission" date="2024-10" db="EMBL/GenBank/DDBJ databases">
        <title>The Natural Products Discovery Center: Release of the First 8490 Sequenced Strains for Exploring Actinobacteria Biosynthetic Diversity.</title>
        <authorList>
            <person name="Kalkreuter E."/>
            <person name="Kautsar S.A."/>
            <person name="Yang D."/>
            <person name="Bader C.D."/>
            <person name="Teijaro C.N."/>
            <person name="Fluegel L."/>
            <person name="Davis C.M."/>
            <person name="Simpson J.R."/>
            <person name="Lauterbach L."/>
            <person name="Steele A.D."/>
            <person name="Gui C."/>
            <person name="Meng S."/>
            <person name="Li G."/>
            <person name="Viehrig K."/>
            <person name="Ye F."/>
            <person name="Su P."/>
            <person name="Kiefer A.F."/>
            <person name="Nichols A."/>
            <person name="Cepeda A.J."/>
            <person name="Yan W."/>
            <person name="Fan B."/>
            <person name="Jiang Y."/>
            <person name="Adhikari A."/>
            <person name="Zheng C.-J."/>
            <person name="Schuster L."/>
            <person name="Cowan T.M."/>
            <person name="Smanski M.J."/>
            <person name="Chevrette M.G."/>
            <person name="De Carvalho L.P.S."/>
            <person name="Shen B."/>
        </authorList>
    </citation>
    <scope>NUCLEOTIDE SEQUENCE [LARGE SCALE GENOMIC DNA]</scope>
    <source>
        <strain evidence="6 7">NPDC087045</strain>
    </source>
</reference>
<evidence type="ECO:0000313" key="6">
    <source>
        <dbReference type="EMBL" id="MFJ3047655.1"/>
    </source>
</evidence>
<comment type="caution">
    <text evidence="6">The sequence shown here is derived from an EMBL/GenBank/DDBJ whole genome shotgun (WGS) entry which is preliminary data.</text>
</comment>
<dbReference type="Gene3D" id="3.40.190.10">
    <property type="entry name" value="Periplasmic binding protein-like II"/>
    <property type="match status" value="1"/>
</dbReference>
<dbReference type="InterPro" id="IPR000847">
    <property type="entry name" value="LysR_HTH_N"/>
</dbReference>
<sequence length="305" mass="33458">MLRLDLDERDLRSLRVFCNVAEAGGFSAAEKLLHMSKASISRHVREVEERLGVRLCERGPAGFRLTPEGEVAVKLATSALRSLERIRPEIDAVHGVLSGPLALGVVEHALGHPDCKLPQAIAMLKRRAPNVQPRIEVMTFPELNQALREHRVDIAIRGRYPGDDEFDYLPLFAESHRIYGAIRKEGREGKSGRGAARELPLVHRSHPYVEAVLAGGGYVRGPDAGGLEAIALLVATGDYVGLLPTHYVQLIGKRYALRARRGSPTFHHTICAVTDPVRPSTHRADLFLAILKEFHARPAGGIAAE</sequence>
<dbReference type="InterPro" id="IPR036388">
    <property type="entry name" value="WH-like_DNA-bd_sf"/>
</dbReference>
<evidence type="ECO:0000256" key="2">
    <source>
        <dbReference type="ARBA" id="ARBA00023015"/>
    </source>
</evidence>
<organism evidence="6 7">
    <name type="scientific">Herbaspirillum chlorophenolicum</name>
    <dbReference type="NCBI Taxonomy" id="211589"/>
    <lineage>
        <taxon>Bacteria</taxon>
        <taxon>Pseudomonadati</taxon>
        <taxon>Pseudomonadota</taxon>
        <taxon>Betaproteobacteria</taxon>
        <taxon>Burkholderiales</taxon>
        <taxon>Oxalobacteraceae</taxon>
        <taxon>Herbaspirillum</taxon>
    </lineage>
</organism>
<dbReference type="EMBL" id="JBIUZV010000011">
    <property type="protein sequence ID" value="MFJ3047655.1"/>
    <property type="molecule type" value="Genomic_DNA"/>
</dbReference>